<proteinExistence type="predicted"/>
<dbReference type="PANTHER" id="PTHR35846">
    <property type="entry name" value="PROTEIN CBG05131"/>
    <property type="match status" value="1"/>
</dbReference>
<feature type="compositionally biased region" description="Low complexity" evidence="1">
    <location>
        <begin position="475"/>
        <end position="486"/>
    </location>
</feature>
<feature type="region of interest" description="Disordered" evidence="1">
    <location>
        <begin position="262"/>
        <end position="325"/>
    </location>
</feature>
<gene>
    <name evidence="3" type="primary">LOC116954921</name>
</gene>
<dbReference type="KEGG" id="pmrn:116954921"/>
<evidence type="ECO:0000256" key="1">
    <source>
        <dbReference type="SAM" id="MobiDB-lite"/>
    </source>
</evidence>
<reference evidence="3" key="1">
    <citation type="submission" date="2025-08" db="UniProtKB">
        <authorList>
            <consortium name="RefSeq"/>
        </authorList>
    </citation>
    <scope>IDENTIFICATION</scope>
    <source>
        <tissue evidence="3">Sperm</tissue>
    </source>
</reference>
<feature type="compositionally biased region" description="Polar residues" evidence="1">
    <location>
        <begin position="496"/>
        <end position="507"/>
    </location>
</feature>
<feature type="compositionally biased region" description="Low complexity" evidence="1">
    <location>
        <begin position="379"/>
        <end position="397"/>
    </location>
</feature>
<sequence length="747" mass="76235">MDFSPKESPIYGGTRVLVSCAEGTLPPGDADFFLVFDGSASRHVAPATRLNGCTLQGFTPGHDRCEYVSLSLWAWPRGEAGPGRLTGAGASGCPQPAAAALARSAGERPDSPLLAGLDAEQLARLDPAVAAALQHLRAGGELALPDEKRHGLLATARRLSLPCVLSCLRAAFPAATGAAGDTEGGRDPNGDAAGDRPPGAAERCEAAWIPRTQHALGKGSWVTFHPHLDVAMLSSRKGGRRGTQRGPEADIRRFADVLARRATQQVNQEGRAEREGATDPGVAGRPSRDRPRSTGAATTTTTNAPAASSTPTTTTSSPAAAGGGDAQMDEASCYGGAGGGGTSLHLEGATLASSATEGRDGGGAGPPEAPLSGQHRLARAATPSSSSSAFRSRLPAPRCHPSRTLGTPGERHCHREATGGGPREEGEAGGEAEEPPGGGPLDGAPRPSQQEVNDVVAPDWSRGPAQEAAAPVPTKAPLAKSSSLSAIRLPRPSLERSLSGSSDTSLPDTREPPASRRSSLPEGGERPGWELLPDSPCSMYGSRSSLTEVLEDVKVHRGCRDGLPVCSKAKLRVRPGGGRWALGAGRWALGAGRWALGAGRWALGAGRWALGAGRWALGAGRWALGAGRWALGAGRWALGAGRWALGAGRWALGAGRWALGAGRWALGAGRWALGAGRWALGAGRWALGAGRWALGAGRWALGAGRLVAGDKYGQIRLSGSNKDIPAAAAAASGKCRGHGASGSLAAR</sequence>
<feature type="region of interest" description="Disordered" evidence="1">
    <location>
        <begin position="177"/>
        <end position="201"/>
    </location>
</feature>
<dbReference type="PANTHER" id="PTHR35846:SF3">
    <property type="entry name" value="RGS DOMAIN-CONTAINING PROTEIN"/>
    <property type="match status" value="1"/>
</dbReference>
<dbReference type="Proteomes" id="UP001318040">
    <property type="component" value="Chromosome 57"/>
</dbReference>
<organism evidence="2 3">
    <name type="scientific">Petromyzon marinus</name>
    <name type="common">Sea lamprey</name>
    <dbReference type="NCBI Taxonomy" id="7757"/>
    <lineage>
        <taxon>Eukaryota</taxon>
        <taxon>Metazoa</taxon>
        <taxon>Chordata</taxon>
        <taxon>Craniata</taxon>
        <taxon>Vertebrata</taxon>
        <taxon>Cyclostomata</taxon>
        <taxon>Hyperoartia</taxon>
        <taxon>Petromyzontiformes</taxon>
        <taxon>Petromyzontidae</taxon>
        <taxon>Petromyzon</taxon>
    </lineage>
</organism>
<dbReference type="Gene3D" id="2.150.10.10">
    <property type="entry name" value="Serralysin-like metalloprotease, C-terminal"/>
    <property type="match status" value="1"/>
</dbReference>
<dbReference type="RefSeq" id="XP_032831625.1">
    <property type="nucleotide sequence ID" value="XM_032975734.1"/>
</dbReference>
<dbReference type="InterPro" id="IPR011049">
    <property type="entry name" value="Serralysin-like_metalloprot_C"/>
</dbReference>
<evidence type="ECO:0000313" key="2">
    <source>
        <dbReference type="Proteomes" id="UP001318040"/>
    </source>
</evidence>
<accession>A0AAJ7U8D9</accession>
<feature type="compositionally biased region" description="Low complexity" evidence="1">
    <location>
        <begin position="293"/>
        <end position="320"/>
    </location>
</feature>
<dbReference type="SUPFAM" id="SSF101967">
    <property type="entry name" value="Adhesin YadA, collagen-binding domain"/>
    <property type="match status" value="1"/>
</dbReference>
<feature type="region of interest" description="Disordered" evidence="1">
    <location>
        <begin position="351"/>
        <end position="534"/>
    </location>
</feature>
<evidence type="ECO:0000313" key="3">
    <source>
        <dbReference type="RefSeq" id="XP_032831625.1"/>
    </source>
</evidence>
<dbReference type="AlphaFoldDB" id="A0AAJ7U8D9"/>
<protein>
    <submittedName>
        <fullName evidence="3">Mucin-19-like</fullName>
    </submittedName>
</protein>
<name>A0AAJ7U8D9_PETMA</name>
<feature type="compositionally biased region" description="Basic and acidic residues" evidence="1">
    <location>
        <begin position="409"/>
        <end position="426"/>
    </location>
</feature>
<feature type="compositionally biased region" description="Low complexity" evidence="1">
    <location>
        <begin position="190"/>
        <end position="201"/>
    </location>
</feature>
<keyword evidence="2" id="KW-1185">Reference proteome</keyword>